<dbReference type="GO" id="GO:0004497">
    <property type="term" value="F:monooxygenase activity"/>
    <property type="evidence" value="ECO:0007669"/>
    <property type="project" value="UniProtKB-KW"/>
</dbReference>
<evidence type="ECO:0000256" key="1">
    <source>
        <dbReference type="ARBA" id="ARBA00010617"/>
    </source>
</evidence>
<dbReference type="InterPro" id="IPR001128">
    <property type="entry name" value="Cyt_P450"/>
</dbReference>
<organism evidence="3 4">
    <name type="scientific">Corynebacterium kutscheri</name>
    <dbReference type="NCBI Taxonomy" id="35755"/>
    <lineage>
        <taxon>Bacteria</taxon>
        <taxon>Bacillati</taxon>
        <taxon>Actinomycetota</taxon>
        <taxon>Actinomycetes</taxon>
        <taxon>Mycobacteriales</taxon>
        <taxon>Corynebacteriaceae</taxon>
        <taxon>Corynebacterium</taxon>
    </lineage>
</organism>
<keyword evidence="2" id="KW-0408">Iron</keyword>
<evidence type="ECO:0000313" key="4">
    <source>
        <dbReference type="Proteomes" id="UP000033457"/>
    </source>
</evidence>
<dbReference type="InterPro" id="IPR017972">
    <property type="entry name" value="Cyt_P450_CS"/>
</dbReference>
<dbReference type="PANTHER" id="PTHR46696:SF6">
    <property type="entry name" value="P450, PUTATIVE (EUROFUNG)-RELATED"/>
    <property type="match status" value="1"/>
</dbReference>
<dbReference type="GO" id="GO:0020037">
    <property type="term" value="F:heme binding"/>
    <property type="evidence" value="ECO:0007669"/>
    <property type="project" value="InterPro"/>
</dbReference>
<keyword evidence="2" id="KW-0560">Oxidoreductase</keyword>
<dbReference type="KEGG" id="cku:UL82_02885"/>
<dbReference type="PROSITE" id="PS00086">
    <property type="entry name" value="CYTOCHROME_P450"/>
    <property type="match status" value="1"/>
</dbReference>
<keyword evidence="4" id="KW-1185">Reference proteome</keyword>
<comment type="similarity">
    <text evidence="1 2">Belongs to the cytochrome P450 family.</text>
</comment>
<keyword evidence="2" id="KW-0503">Monooxygenase</keyword>
<dbReference type="OrthoDB" id="3664945at2"/>
<dbReference type="Pfam" id="PF00067">
    <property type="entry name" value="p450"/>
    <property type="match status" value="1"/>
</dbReference>
<evidence type="ECO:0000313" key="3">
    <source>
        <dbReference type="EMBL" id="AKE40801.1"/>
    </source>
</evidence>
<dbReference type="EMBL" id="CP011312">
    <property type="protein sequence ID" value="AKE40801.1"/>
    <property type="molecule type" value="Genomic_DNA"/>
</dbReference>
<dbReference type="STRING" id="35755.UL82_02885"/>
<dbReference type="HOGENOM" id="CLU_033716_0_1_11"/>
<protein>
    <submittedName>
        <fullName evidence="3">Cytochrome P450</fullName>
    </submittedName>
</protein>
<name>A0A0F6TD29_9CORY</name>
<dbReference type="InterPro" id="IPR036396">
    <property type="entry name" value="Cyt_P450_sf"/>
</dbReference>
<accession>A0A0F6TD29</accession>
<keyword evidence="2" id="KW-0349">Heme</keyword>
<dbReference type="Proteomes" id="UP000033457">
    <property type="component" value="Chromosome"/>
</dbReference>
<reference evidence="3 4" key="1">
    <citation type="journal article" date="2015" name="Genome Announc.">
        <title>Complete Genome Sequence of Corynebacterium kutscheri DSM 20755, a Corynebacterial Type Strain with Remarkably Low G+C Content of Chromosomal DNA.</title>
        <authorList>
            <person name="Ruckert C."/>
            <person name="Albersmeier A."/>
            <person name="Winkler A."/>
            <person name="Tauch A."/>
        </authorList>
    </citation>
    <scope>NUCLEOTIDE SEQUENCE [LARGE SCALE GENOMIC DNA]</scope>
    <source>
        <strain evidence="3 4">DSM 20755</strain>
    </source>
</reference>
<evidence type="ECO:0000256" key="2">
    <source>
        <dbReference type="RuleBase" id="RU000461"/>
    </source>
</evidence>
<dbReference type="Gene3D" id="1.10.630.10">
    <property type="entry name" value="Cytochrome P450"/>
    <property type="match status" value="1"/>
</dbReference>
<dbReference type="GO" id="GO:0005506">
    <property type="term" value="F:iron ion binding"/>
    <property type="evidence" value="ECO:0007669"/>
    <property type="project" value="InterPro"/>
</dbReference>
<keyword evidence="2" id="KW-0479">Metal-binding</keyword>
<dbReference type="AlphaFoldDB" id="A0A0F6TD29"/>
<dbReference type="SUPFAM" id="SSF48264">
    <property type="entry name" value="Cytochrome P450"/>
    <property type="match status" value="1"/>
</dbReference>
<proteinExistence type="inferred from homology"/>
<dbReference type="RefSeq" id="WP_046438929.1">
    <property type="nucleotide sequence ID" value="NZ_CP011312.1"/>
</dbReference>
<dbReference type="PANTHER" id="PTHR46696">
    <property type="entry name" value="P450, PUTATIVE (EUROFUNG)-RELATED"/>
    <property type="match status" value="1"/>
</dbReference>
<dbReference type="GO" id="GO:0016705">
    <property type="term" value="F:oxidoreductase activity, acting on paired donors, with incorporation or reduction of molecular oxygen"/>
    <property type="evidence" value="ECO:0007669"/>
    <property type="project" value="InterPro"/>
</dbReference>
<sequence length="356" mass="38991">MTFLAREPKEFARYAQPVEDVDGFLVVTTAKLAREVAENPVIFSSVVSQHLQLPNGLDGKEHTQFRQLIDRYLSEEAMAGKQVAFQKSAHDVVAAAPLVCEAISVLGEPYAVKAMLAWLGWGKEFEQRLLDWVADNRAATRSGDAQRTSKVAQDFDQIIIDALASVDPTTVTAQLFADRSLGRALEFPEIVSILRNWTAGDLSSMAVCIGVLMHGLAENPAIQHRWRSGISSTEQAAIINEFLRIDDPFVANRRVARTKCTLGDKDVAVGQKILIHWTAANAEIGSSFDEVAHASQNLVWGAGPHACPGKALSLMELSIFISELLLRYQITLSGPRTREIHPVGGWATLGIELQPI</sequence>
<gene>
    <name evidence="3" type="ORF">UL82_02885</name>
</gene>